<organism evidence="2 3">
    <name type="scientific">Klebsiella phage JD18</name>
    <dbReference type="NCBI Taxonomy" id="1698360"/>
    <lineage>
        <taxon>Viruses</taxon>
        <taxon>Duplodnaviria</taxon>
        <taxon>Heunggongvirae</taxon>
        <taxon>Uroviricota</taxon>
        <taxon>Caudoviricetes</taxon>
        <taxon>Pantevenvirales</taxon>
        <taxon>Straboviridae</taxon>
        <taxon>Tevenvirinae</taxon>
        <taxon>Jiaodavirus</taxon>
        <taxon>Jiaodavirus jd18</taxon>
    </lineage>
</organism>
<evidence type="ECO:0000313" key="2">
    <source>
        <dbReference type="EMBL" id="AKY02067.1"/>
    </source>
</evidence>
<dbReference type="Proteomes" id="UP000204179">
    <property type="component" value="Segment"/>
</dbReference>
<keyword evidence="3" id="KW-1185">Reference proteome</keyword>
<name>A0A0K1Y4Z5_9CAUD</name>
<dbReference type="RefSeq" id="YP_009190777.1">
    <property type="nucleotide sequence ID" value="NC_028686.1"/>
</dbReference>
<dbReference type="Pfam" id="PF24204">
    <property type="entry name" value="DUF7428"/>
    <property type="match status" value="1"/>
</dbReference>
<protein>
    <recommendedName>
        <fullName evidence="1">DUF7428 domain-containing protein</fullName>
    </recommendedName>
</protein>
<dbReference type="KEGG" id="vg:26518611"/>
<dbReference type="GeneID" id="26518611"/>
<accession>A0A0K1Y4Z5</accession>
<reference evidence="2 3" key="1">
    <citation type="submission" date="2015-07" db="EMBL/GenBank/DDBJ databases">
        <title>Isolation and characterization of JD18-a novel lytic bacteriophage for Klebsiella pneumoniae.</title>
        <authorList>
            <person name="Fan J."/>
            <person name="Zhang X."/>
            <person name="Guo X."/>
            <person name="He P."/>
            <person name="Zhang Y."/>
        </authorList>
    </citation>
    <scope>NUCLEOTIDE SEQUENCE [LARGE SCALE GENOMIC DNA]</scope>
</reference>
<feature type="domain" description="DUF7428" evidence="1">
    <location>
        <begin position="1"/>
        <end position="54"/>
    </location>
</feature>
<sequence length="56" mass="6307">MIVSVPKSKAGIFSCSLKNHPMVDIMSADVKQHTVEYEIDAPDFFELPEWAVRLDA</sequence>
<dbReference type="InterPro" id="IPR055851">
    <property type="entry name" value="DUF7428"/>
</dbReference>
<evidence type="ECO:0000259" key="1">
    <source>
        <dbReference type="Pfam" id="PF24204"/>
    </source>
</evidence>
<evidence type="ECO:0000313" key="3">
    <source>
        <dbReference type="Proteomes" id="UP000204179"/>
    </source>
</evidence>
<gene>
    <name evidence="2" type="ORF">JD18_196</name>
</gene>
<proteinExistence type="predicted"/>
<dbReference type="EMBL" id="KT239446">
    <property type="protein sequence ID" value="AKY02067.1"/>
    <property type="molecule type" value="Genomic_DNA"/>
</dbReference>